<gene>
    <name evidence="2" type="ORF">SAMN05444682_11067</name>
</gene>
<feature type="transmembrane region" description="Helical" evidence="1">
    <location>
        <begin position="348"/>
        <end position="367"/>
    </location>
</feature>
<dbReference type="STRING" id="1477437.SAMN05444682_11067"/>
<keyword evidence="1" id="KW-0812">Transmembrane</keyword>
<dbReference type="PANTHER" id="PTHR31061:SF24">
    <property type="entry name" value="LD22376P"/>
    <property type="match status" value="1"/>
</dbReference>
<feature type="transmembrane region" description="Helical" evidence="1">
    <location>
        <begin position="279"/>
        <end position="298"/>
    </location>
</feature>
<dbReference type="RefSeq" id="WP_090629521.1">
    <property type="nucleotide sequence ID" value="NZ_FOQO01000010.1"/>
</dbReference>
<keyword evidence="2" id="KW-0808">Transferase</keyword>
<protein>
    <submittedName>
        <fullName evidence="2">Predicted acyltransferase</fullName>
    </submittedName>
</protein>
<keyword evidence="1" id="KW-0472">Membrane</keyword>
<feature type="transmembrane region" description="Helical" evidence="1">
    <location>
        <begin position="121"/>
        <end position="143"/>
    </location>
</feature>
<dbReference type="AlphaFoldDB" id="A0A1I3RR19"/>
<name>A0A1I3RR19_9SPHI</name>
<feature type="transmembrane region" description="Helical" evidence="1">
    <location>
        <begin position="248"/>
        <end position="267"/>
    </location>
</feature>
<evidence type="ECO:0000313" key="3">
    <source>
        <dbReference type="Proteomes" id="UP000198670"/>
    </source>
</evidence>
<keyword evidence="1" id="KW-1133">Transmembrane helix</keyword>
<dbReference type="GO" id="GO:0016746">
    <property type="term" value="F:acyltransferase activity"/>
    <property type="evidence" value="ECO:0007669"/>
    <property type="project" value="UniProtKB-KW"/>
</dbReference>
<feature type="transmembrane region" description="Helical" evidence="1">
    <location>
        <begin position="56"/>
        <end position="78"/>
    </location>
</feature>
<organism evidence="2 3">
    <name type="scientific">Parapedobacter indicus</name>
    <dbReference type="NCBI Taxonomy" id="1477437"/>
    <lineage>
        <taxon>Bacteria</taxon>
        <taxon>Pseudomonadati</taxon>
        <taxon>Bacteroidota</taxon>
        <taxon>Sphingobacteriia</taxon>
        <taxon>Sphingobacteriales</taxon>
        <taxon>Sphingobacteriaceae</taxon>
        <taxon>Parapedobacter</taxon>
    </lineage>
</organism>
<feature type="transmembrane region" description="Helical" evidence="1">
    <location>
        <begin position="98"/>
        <end position="115"/>
    </location>
</feature>
<keyword evidence="3" id="KW-1185">Reference proteome</keyword>
<dbReference type="OrthoDB" id="9788724at2"/>
<feature type="transmembrane region" description="Helical" evidence="1">
    <location>
        <begin position="12"/>
        <end position="36"/>
    </location>
</feature>
<dbReference type="EMBL" id="FOQO01000010">
    <property type="protein sequence ID" value="SFJ47737.1"/>
    <property type="molecule type" value="Genomic_DNA"/>
</dbReference>
<proteinExistence type="predicted"/>
<keyword evidence="2" id="KW-0012">Acyltransferase</keyword>
<evidence type="ECO:0000256" key="1">
    <source>
        <dbReference type="SAM" id="Phobius"/>
    </source>
</evidence>
<feature type="transmembrane region" description="Helical" evidence="1">
    <location>
        <begin position="150"/>
        <end position="169"/>
    </location>
</feature>
<dbReference type="PANTHER" id="PTHR31061">
    <property type="entry name" value="LD22376P"/>
    <property type="match status" value="1"/>
</dbReference>
<reference evidence="2 3" key="1">
    <citation type="submission" date="2016-10" db="EMBL/GenBank/DDBJ databases">
        <authorList>
            <person name="de Groot N.N."/>
        </authorList>
    </citation>
    <scope>NUCLEOTIDE SEQUENCE [LARGE SCALE GENOMIC DNA]</scope>
    <source>
        <strain evidence="2 3">RK1</strain>
    </source>
</reference>
<evidence type="ECO:0000313" key="2">
    <source>
        <dbReference type="EMBL" id="SFJ47737.1"/>
    </source>
</evidence>
<sequence length="376" mass="43050">MNRVSNRLESLDILRGFDLFCLVFFQPVLSSLARALDNDILNTAMTQFRHVQWEGFVFWDLIMPLFMFMAGVSMPFAFHKHLHEGSKKFLYKRILKRVLLLWFFGMICQGNLLALDFSKIYLYSNTLQAIAMGYLISAILLINLDVRGQLIVTAALLLAYWGVMTFVGANGYGRGNFTPDGNFAEYLDRTILGRFRDGVKLTEGRLDFGNYRYTWLLSSLNFGVTVMTGVFAGHILRSSKITKINKAVWLLGFGILQLAVGLLWGLQMPIIKKIWTSSMTLYSSGICFILMALFYYVIDYLGKGNYFAWLKIYGMNSILAYIIFSIVDFSSIIHSLSFGLEQFLGNGYQPFVKLCSVSLIFLLLYFLDKRRVYLKV</sequence>
<dbReference type="Proteomes" id="UP000198670">
    <property type="component" value="Unassembled WGS sequence"/>
</dbReference>
<accession>A0A1I3RR19</accession>
<feature type="transmembrane region" description="Helical" evidence="1">
    <location>
        <begin position="213"/>
        <end position="236"/>
    </location>
</feature>